<organism evidence="2 3">
    <name type="scientific">Sorangium cellulosum</name>
    <name type="common">Polyangium cellulosum</name>
    <dbReference type="NCBI Taxonomy" id="56"/>
    <lineage>
        <taxon>Bacteria</taxon>
        <taxon>Pseudomonadati</taxon>
        <taxon>Myxococcota</taxon>
        <taxon>Polyangia</taxon>
        <taxon>Polyangiales</taxon>
        <taxon>Polyangiaceae</taxon>
        <taxon>Sorangium</taxon>
    </lineage>
</organism>
<protein>
    <submittedName>
        <fullName evidence="2">Uncharacterized protein</fullName>
    </submittedName>
</protein>
<dbReference type="InterPro" id="IPR045926">
    <property type="entry name" value="DUF6345"/>
</dbReference>
<name>A0A4P2QUU9_SORCE</name>
<accession>A0A4P2QUU9</accession>
<dbReference type="AlphaFoldDB" id="A0A4P2QUU9"/>
<feature type="region of interest" description="Disordered" evidence="1">
    <location>
        <begin position="398"/>
        <end position="424"/>
    </location>
</feature>
<sequence length="653" mass="68375">MKRSPGGVLGIVLVMGLGVAGCSGHDAREDLPESADLGASGTAPLSRWASSLPAYRVIGPSADVARASALAGALGLAAEGFRGGAALGADGAIRYLDRARFQRLPTRKAAPPAPGFRDERGFATTRGDDALDVEALAALRVLPEADAAARAWAALEGARLPVGRDVAVGHSLFESIDVQGHYVARAALDTQVIFRDALEGLRLIGAGAKVRVTFDAEGAVTHLVYARRDLARGEDVAIVPAAEAPALCARALGGGAVVAAEPELVYYAPPLSLEVRRILPHYVCSGRRRFGGDVVDVRKVIVPAVVDAPRAAITVREDGEALSAEASVTGGTAPYTYRWVTSARSLAPDRADGGAVRISLDGAALRGQTETLSLYVTDADGLVATAARELPFARAVAPAAPSAPEAPSPPGAPSPPLSPPAANEGGAVVGAEWVGRCGGLDHSAANVDGLLKSFRAGGVEHRFNWGELRAWEVDFKDPSLGGQDASYADSVDLTFYTGHANGVGFMFCSAMNDRILHFSDAHWGNSNLEWMVVAACGPLQDDAGAWRFRWSNAFDGLHLLLGYATESFDDTNEGSMFASRLLDDASPAPLRQAWATTAIEVQPDDKVIYAIMGVYGAGWTLPNYDDHFWGKGPVGPDLWGAARVGFWRISGPT</sequence>
<dbReference type="Pfam" id="PF19872">
    <property type="entry name" value="DUF6345"/>
    <property type="match status" value="1"/>
</dbReference>
<dbReference type="EMBL" id="CP012672">
    <property type="protein sequence ID" value="AUX33343.1"/>
    <property type="molecule type" value="Genomic_DNA"/>
</dbReference>
<gene>
    <name evidence="2" type="ORF">SOCE836_055000</name>
</gene>
<proteinExistence type="predicted"/>
<reference evidence="2 3" key="1">
    <citation type="submission" date="2015-09" db="EMBL/GenBank/DDBJ databases">
        <title>Sorangium comparison.</title>
        <authorList>
            <person name="Zaburannyi N."/>
            <person name="Bunk B."/>
            <person name="Overmann J."/>
            <person name="Mueller R."/>
        </authorList>
    </citation>
    <scope>NUCLEOTIDE SEQUENCE [LARGE SCALE GENOMIC DNA]</scope>
    <source>
        <strain evidence="2 3">So ce836</strain>
    </source>
</reference>
<evidence type="ECO:0000256" key="1">
    <source>
        <dbReference type="SAM" id="MobiDB-lite"/>
    </source>
</evidence>
<feature type="compositionally biased region" description="Pro residues" evidence="1">
    <location>
        <begin position="404"/>
        <end position="419"/>
    </location>
</feature>
<dbReference type="PROSITE" id="PS51257">
    <property type="entry name" value="PROKAR_LIPOPROTEIN"/>
    <property type="match status" value="1"/>
</dbReference>
<dbReference type="Proteomes" id="UP000295497">
    <property type="component" value="Chromosome"/>
</dbReference>
<evidence type="ECO:0000313" key="2">
    <source>
        <dbReference type="EMBL" id="AUX33343.1"/>
    </source>
</evidence>
<evidence type="ECO:0000313" key="3">
    <source>
        <dbReference type="Proteomes" id="UP000295497"/>
    </source>
</evidence>